<organism evidence="1 2">
    <name type="scientific">Flagellimonas halotolerans</name>
    <dbReference type="NCBI Taxonomy" id="3112164"/>
    <lineage>
        <taxon>Bacteria</taxon>
        <taxon>Pseudomonadati</taxon>
        <taxon>Bacteroidota</taxon>
        <taxon>Flavobacteriia</taxon>
        <taxon>Flavobacteriales</taxon>
        <taxon>Flavobacteriaceae</taxon>
        <taxon>Flagellimonas</taxon>
    </lineage>
</organism>
<dbReference type="RefSeq" id="WP_326278492.1">
    <property type="nucleotide sequence ID" value="NZ_JAYKYV010000006.1"/>
</dbReference>
<dbReference type="Proteomes" id="UP001355298">
    <property type="component" value="Unassembled WGS sequence"/>
</dbReference>
<name>A0ABU6IQU6_9FLAO</name>
<sequence>MKSKTSHMADKKLKSLLFLAAKTTVVHNKSIVYMQNGKSLKVNPYFLILNSVSNKLLRTGYGVIQSGRPLNMNHIAVIPEKWWANSPD</sequence>
<keyword evidence="2" id="KW-1185">Reference proteome</keyword>
<evidence type="ECO:0000313" key="1">
    <source>
        <dbReference type="EMBL" id="MEC4265463.1"/>
    </source>
</evidence>
<comment type="caution">
    <text evidence="1">The sequence shown here is derived from an EMBL/GenBank/DDBJ whole genome shotgun (WGS) entry which is preliminary data.</text>
</comment>
<gene>
    <name evidence="1" type="ORF">VOP03_08910</name>
</gene>
<proteinExistence type="predicted"/>
<dbReference type="EMBL" id="JAYMGW010000006">
    <property type="protein sequence ID" value="MEC4265463.1"/>
    <property type="molecule type" value="Genomic_DNA"/>
</dbReference>
<reference evidence="1 2" key="1">
    <citation type="submission" date="2024-01" db="EMBL/GenBank/DDBJ databases">
        <title>The strains designed SYSU M86414 and SYSU M84420 isolated from the marine sediment in San Sha City (Hainan Province, China).</title>
        <authorList>
            <person name="Guo D."/>
        </authorList>
    </citation>
    <scope>NUCLEOTIDE SEQUENCE [LARGE SCALE GENOMIC DNA]</scope>
    <source>
        <strain evidence="1 2">SYSU M84420</strain>
    </source>
</reference>
<protein>
    <submittedName>
        <fullName evidence="1">Uncharacterized protein</fullName>
    </submittedName>
</protein>
<accession>A0ABU6IQU6</accession>
<evidence type="ECO:0000313" key="2">
    <source>
        <dbReference type="Proteomes" id="UP001355298"/>
    </source>
</evidence>